<protein>
    <submittedName>
        <fullName evidence="5">Uncharacterized protein</fullName>
    </submittedName>
</protein>
<dbReference type="PANTHER" id="PTHR12526">
    <property type="entry name" value="GLYCOSYLTRANSFERASE"/>
    <property type="match status" value="1"/>
</dbReference>
<keyword evidence="1" id="KW-0328">Glycosyltransferase</keyword>
<dbReference type="Proteomes" id="UP000051012">
    <property type="component" value="Unassembled WGS sequence"/>
</dbReference>
<dbReference type="InterPro" id="IPR001296">
    <property type="entry name" value="Glyco_trans_1"/>
</dbReference>
<reference evidence="5 6" key="1">
    <citation type="journal article" date="2015" name="Microbiome">
        <title>Genomic resolution of linkages in carbon, nitrogen, and sulfur cycling among widespread estuary sediment bacteria.</title>
        <authorList>
            <person name="Baker B.J."/>
            <person name="Lazar C.S."/>
            <person name="Teske A.P."/>
            <person name="Dick G.J."/>
        </authorList>
    </citation>
    <scope>NUCLEOTIDE SEQUENCE [LARGE SCALE GENOMIC DNA]</scope>
    <source>
        <strain evidence="5">DG_78</strain>
    </source>
</reference>
<evidence type="ECO:0000259" key="3">
    <source>
        <dbReference type="Pfam" id="PF00534"/>
    </source>
</evidence>
<accession>A0A0S7YCM7</accession>
<organism evidence="5 6">
    <name type="scientific">candidate division TA06 bacterium DG_78</name>
    <dbReference type="NCBI Taxonomy" id="1703772"/>
    <lineage>
        <taxon>Bacteria</taxon>
        <taxon>Bacteria division TA06</taxon>
    </lineage>
</organism>
<feature type="domain" description="Glycosyl transferase family 1" evidence="3">
    <location>
        <begin position="177"/>
        <end position="347"/>
    </location>
</feature>
<dbReference type="GO" id="GO:0016757">
    <property type="term" value="F:glycosyltransferase activity"/>
    <property type="evidence" value="ECO:0007669"/>
    <property type="project" value="UniProtKB-KW"/>
</dbReference>
<feature type="domain" description="Glycosyltransferase subfamily 4-like N-terminal" evidence="4">
    <location>
        <begin position="34"/>
        <end position="152"/>
    </location>
</feature>
<name>A0A0S7YCM7_UNCT6</name>
<sequence length="375" mass="42888">MKILYITRTFPPSVGGMEQQSYEFYYALKKIHEVYLISWSHGLPLLPLFFIKAIVKGSYYCLKYHVDIVQMGDLSLSPLVVLFKYLFRKKTLAMSHGKDAFFNNVLYSTTVIPLAKKLDGIVCVSSFLKQHLGTRGFIDERLFAIPNGINIALYEHVLDREDARNHIEKTYGINLRNTKIVLSVSRLVKKKGLSNFIENILPIVIRSIPNAVFLIVGESRKKEAKEEKAKILHAIEKHCLQKHIHFCGEVTDRTILLRQLYTISDVFIMPNQRIEGDCEGFGIVALESAMHELPVVAFSVDGIPAAVKDGKNGKLLPEGNNLGFAQTIIRLLRDEKRRTALGRHARTFVSKYYSWERITYMYSDIITKLHISKRI</sequence>
<keyword evidence="2" id="KW-0808">Transferase</keyword>
<evidence type="ECO:0000313" key="5">
    <source>
        <dbReference type="EMBL" id="KPJ72493.1"/>
    </source>
</evidence>
<dbReference type="Pfam" id="PF00534">
    <property type="entry name" value="Glycos_transf_1"/>
    <property type="match status" value="1"/>
</dbReference>
<evidence type="ECO:0000313" key="6">
    <source>
        <dbReference type="Proteomes" id="UP000051012"/>
    </source>
</evidence>
<dbReference type="SUPFAM" id="SSF53756">
    <property type="entry name" value="UDP-Glycosyltransferase/glycogen phosphorylase"/>
    <property type="match status" value="1"/>
</dbReference>
<evidence type="ECO:0000259" key="4">
    <source>
        <dbReference type="Pfam" id="PF13439"/>
    </source>
</evidence>
<dbReference type="InterPro" id="IPR028098">
    <property type="entry name" value="Glyco_trans_4-like_N"/>
</dbReference>
<evidence type="ECO:0000256" key="2">
    <source>
        <dbReference type="ARBA" id="ARBA00022679"/>
    </source>
</evidence>
<dbReference type="Pfam" id="PF13439">
    <property type="entry name" value="Glyco_transf_4"/>
    <property type="match status" value="1"/>
</dbReference>
<dbReference type="AlphaFoldDB" id="A0A0S7YCM7"/>
<dbReference type="Gene3D" id="3.40.50.2000">
    <property type="entry name" value="Glycogen Phosphorylase B"/>
    <property type="match status" value="2"/>
</dbReference>
<gene>
    <name evidence="5" type="ORF">AMJ52_06140</name>
</gene>
<dbReference type="EMBL" id="LJNI01000071">
    <property type="protein sequence ID" value="KPJ72493.1"/>
    <property type="molecule type" value="Genomic_DNA"/>
</dbReference>
<dbReference type="PANTHER" id="PTHR12526:SF510">
    <property type="entry name" value="D-INOSITOL 3-PHOSPHATE GLYCOSYLTRANSFERASE"/>
    <property type="match status" value="1"/>
</dbReference>
<proteinExistence type="predicted"/>
<comment type="caution">
    <text evidence="5">The sequence shown here is derived from an EMBL/GenBank/DDBJ whole genome shotgun (WGS) entry which is preliminary data.</text>
</comment>
<dbReference type="CDD" id="cd03801">
    <property type="entry name" value="GT4_PimA-like"/>
    <property type="match status" value="1"/>
</dbReference>
<evidence type="ECO:0000256" key="1">
    <source>
        <dbReference type="ARBA" id="ARBA00022676"/>
    </source>
</evidence>